<keyword evidence="1" id="KW-0472">Membrane</keyword>
<dbReference type="EMBL" id="MU858082">
    <property type="protein sequence ID" value="KAK4215217.1"/>
    <property type="molecule type" value="Genomic_DNA"/>
</dbReference>
<feature type="transmembrane region" description="Helical" evidence="1">
    <location>
        <begin position="122"/>
        <end position="140"/>
    </location>
</feature>
<reference evidence="2" key="2">
    <citation type="submission" date="2023-05" db="EMBL/GenBank/DDBJ databases">
        <authorList>
            <consortium name="Lawrence Berkeley National Laboratory"/>
            <person name="Steindorff A."/>
            <person name="Hensen N."/>
            <person name="Bonometti L."/>
            <person name="Westerberg I."/>
            <person name="Brannstrom I.O."/>
            <person name="Guillou S."/>
            <person name="Cros-Aarteil S."/>
            <person name="Calhoun S."/>
            <person name="Haridas S."/>
            <person name="Kuo A."/>
            <person name="Mondo S."/>
            <person name="Pangilinan J."/>
            <person name="Riley R."/>
            <person name="Labutti K."/>
            <person name="Andreopoulos B."/>
            <person name="Lipzen A."/>
            <person name="Chen C."/>
            <person name="Yanf M."/>
            <person name="Daum C."/>
            <person name="Ng V."/>
            <person name="Clum A."/>
            <person name="Ohm R."/>
            <person name="Martin F."/>
            <person name="Silar P."/>
            <person name="Natvig D."/>
            <person name="Lalanne C."/>
            <person name="Gautier V."/>
            <person name="Ament-Velasquez S.L."/>
            <person name="Kruys A."/>
            <person name="Hutchinson M.I."/>
            <person name="Powell A.J."/>
            <person name="Barry K."/>
            <person name="Miller A.N."/>
            <person name="Grigoriev I.V."/>
            <person name="Debuchy R."/>
            <person name="Gladieux P."/>
            <person name="Thoren M.H."/>
            <person name="Johannesson H."/>
        </authorList>
    </citation>
    <scope>NUCLEOTIDE SEQUENCE</scope>
    <source>
        <strain evidence="2">PSN293</strain>
    </source>
</reference>
<gene>
    <name evidence="2" type="ORF">QBC37DRAFT_128598</name>
</gene>
<keyword evidence="3" id="KW-1185">Reference proteome</keyword>
<keyword evidence="1" id="KW-1133">Transmembrane helix</keyword>
<name>A0AAN6YFJ4_9PEZI</name>
<protein>
    <submittedName>
        <fullName evidence="2">Uncharacterized protein</fullName>
    </submittedName>
</protein>
<feature type="transmembrane region" description="Helical" evidence="1">
    <location>
        <begin position="50"/>
        <end position="70"/>
    </location>
</feature>
<evidence type="ECO:0000256" key="1">
    <source>
        <dbReference type="SAM" id="Phobius"/>
    </source>
</evidence>
<organism evidence="2 3">
    <name type="scientific">Rhypophila decipiens</name>
    <dbReference type="NCBI Taxonomy" id="261697"/>
    <lineage>
        <taxon>Eukaryota</taxon>
        <taxon>Fungi</taxon>
        <taxon>Dikarya</taxon>
        <taxon>Ascomycota</taxon>
        <taxon>Pezizomycotina</taxon>
        <taxon>Sordariomycetes</taxon>
        <taxon>Sordariomycetidae</taxon>
        <taxon>Sordariales</taxon>
        <taxon>Naviculisporaceae</taxon>
        <taxon>Rhypophila</taxon>
    </lineage>
</organism>
<feature type="non-terminal residue" evidence="2">
    <location>
        <position position="1"/>
    </location>
</feature>
<evidence type="ECO:0000313" key="3">
    <source>
        <dbReference type="Proteomes" id="UP001301769"/>
    </source>
</evidence>
<proteinExistence type="predicted"/>
<dbReference type="AlphaFoldDB" id="A0AAN6YFJ4"/>
<accession>A0AAN6YFJ4</accession>
<keyword evidence="1" id="KW-0812">Transmembrane</keyword>
<dbReference type="Proteomes" id="UP001301769">
    <property type="component" value="Unassembled WGS sequence"/>
</dbReference>
<reference evidence="2" key="1">
    <citation type="journal article" date="2023" name="Mol. Phylogenet. Evol.">
        <title>Genome-scale phylogeny and comparative genomics of the fungal order Sordariales.</title>
        <authorList>
            <person name="Hensen N."/>
            <person name="Bonometti L."/>
            <person name="Westerberg I."/>
            <person name="Brannstrom I.O."/>
            <person name="Guillou S."/>
            <person name="Cros-Aarteil S."/>
            <person name="Calhoun S."/>
            <person name="Haridas S."/>
            <person name="Kuo A."/>
            <person name="Mondo S."/>
            <person name="Pangilinan J."/>
            <person name="Riley R."/>
            <person name="LaButti K."/>
            <person name="Andreopoulos B."/>
            <person name="Lipzen A."/>
            <person name="Chen C."/>
            <person name="Yan M."/>
            <person name="Daum C."/>
            <person name="Ng V."/>
            <person name="Clum A."/>
            <person name="Steindorff A."/>
            <person name="Ohm R.A."/>
            <person name="Martin F."/>
            <person name="Silar P."/>
            <person name="Natvig D.O."/>
            <person name="Lalanne C."/>
            <person name="Gautier V."/>
            <person name="Ament-Velasquez S.L."/>
            <person name="Kruys A."/>
            <person name="Hutchinson M.I."/>
            <person name="Powell A.J."/>
            <person name="Barry K."/>
            <person name="Miller A.N."/>
            <person name="Grigoriev I.V."/>
            <person name="Debuchy R."/>
            <person name="Gladieux P."/>
            <person name="Hiltunen Thoren M."/>
            <person name="Johannesson H."/>
        </authorList>
    </citation>
    <scope>NUCLEOTIDE SEQUENCE</scope>
    <source>
        <strain evidence="2">PSN293</strain>
    </source>
</reference>
<feature type="transmembrane region" description="Helical" evidence="1">
    <location>
        <begin position="20"/>
        <end position="38"/>
    </location>
</feature>
<sequence length="187" mass="20928">THKILNRPRRLGNENDNVTFFFLLILAELTANMPFLFLNFTPLTNEQKVLFRNGIIVGLCAGASFLVHDYNMGRQIYSPFSPLRILPRQVFNLGLATVAGGVMLRTFSPEKSATLRSELKKAEVWVIGAAIGLCCLEYLVDGWRWLMPAGGGFGLDFFGAGLDFDPSVSVDHFTTVEVFRVPRHMML</sequence>
<comment type="caution">
    <text evidence="2">The sequence shown here is derived from an EMBL/GenBank/DDBJ whole genome shotgun (WGS) entry which is preliminary data.</text>
</comment>
<evidence type="ECO:0000313" key="2">
    <source>
        <dbReference type="EMBL" id="KAK4215217.1"/>
    </source>
</evidence>